<dbReference type="AlphaFoldDB" id="A0A364NLY3"/>
<evidence type="ECO:0000313" key="8">
    <source>
        <dbReference type="EMBL" id="RAU17887.1"/>
    </source>
</evidence>
<dbReference type="PANTHER" id="PTHR43757:SF2">
    <property type="entry name" value="AMINOMETHYLTRANSFERASE, MITOCHONDRIAL"/>
    <property type="match status" value="1"/>
</dbReference>
<dbReference type="InterPro" id="IPR029043">
    <property type="entry name" value="GcvT/YgfZ_C"/>
</dbReference>
<dbReference type="RefSeq" id="WP_112159376.1">
    <property type="nucleotide sequence ID" value="NZ_QKRX01000007.1"/>
</dbReference>
<dbReference type="InterPro" id="IPR013977">
    <property type="entry name" value="GcvT_C"/>
</dbReference>
<evidence type="ECO:0000256" key="3">
    <source>
        <dbReference type="ARBA" id="ARBA00023002"/>
    </source>
</evidence>
<feature type="domain" description="GCVT N-terminal" evidence="4">
    <location>
        <begin position="587"/>
        <end position="853"/>
    </location>
</feature>
<name>A0A364NLY3_9GAMM</name>
<dbReference type="InterPro" id="IPR041854">
    <property type="entry name" value="BFD-like_2Fe2S-bd_dom_sf"/>
</dbReference>
<dbReference type="InterPro" id="IPR027266">
    <property type="entry name" value="TrmE/GcvT-like"/>
</dbReference>
<dbReference type="InterPro" id="IPR006222">
    <property type="entry name" value="GCVT_N"/>
</dbReference>
<keyword evidence="8" id="KW-0489">Methyltransferase</keyword>
<dbReference type="InterPro" id="IPR041117">
    <property type="entry name" value="SoxA_A3"/>
</dbReference>
<keyword evidence="9" id="KW-1185">Reference proteome</keyword>
<protein>
    <submittedName>
        <fullName evidence="8">Aminomethyltransferase</fullName>
    </submittedName>
</protein>
<dbReference type="SUPFAM" id="SSF103025">
    <property type="entry name" value="Folate-binding domain"/>
    <property type="match status" value="1"/>
</dbReference>
<dbReference type="Proteomes" id="UP000250744">
    <property type="component" value="Unassembled WGS sequence"/>
</dbReference>
<dbReference type="Pfam" id="PF07992">
    <property type="entry name" value="Pyr_redox_2"/>
    <property type="match status" value="1"/>
</dbReference>
<evidence type="ECO:0000313" key="9">
    <source>
        <dbReference type="Proteomes" id="UP000250744"/>
    </source>
</evidence>
<dbReference type="GO" id="GO:0032259">
    <property type="term" value="P:methylation"/>
    <property type="evidence" value="ECO:0007669"/>
    <property type="project" value="UniProtKB-KW"/>
</dbReference>
<evidence type="ECO:0000259" key="4">
    <source>
        <dbReference type="Pfam" id="PF01571"/>
    </source>
</evidence>
<dbReference type="Pfam" id="PF08669">
    <property type="entry name" value="GCV_T_C"/>
    <property type="match status" value="1"/>
</dbReference>
<dbReference type="Pfam" id="PF01571">
    <property type="entry name" value="GCV_T"/>
    <property type="match status" value="1"/>
</dbReference>
<keyword evidence="3" id="KW-0560">Oxidoreductase</keyword>
<dbReference type="InterPro" id="IPR036188">
    <property type="entry name" value="FAD/NAD-bd_sf"/>
</dbReference>
<dbReference type="GO" id="GO:0008483">
    <property type="term" value="F:transaminase activity"/>
    <property type="evidence" value="ECO:0007669"/>
    <property type="project" value="UniProtKB-KW"/>
</dbReference>
<dbReference type="InterPro" id="IPR028896">
    <property type="entry name" value="GcvT/YgfZ/DmdA"/>
</dbReference>
<dbReference type="OrthoDB" id="5287468at2"/>
<keyword evidence="8" id="KW-0808">Transferase</keyword>
<evidence type="ECO:0000259" key="5">
    <source>
        <dbReference type="Pfam" id="PF07992"/>
    </source>
</evidence>
<dbReference type="Gene3D" id="1.10.10.1100">
    <property type="entry name" value="BFD-like [2Fe-2S]-binding domain"/>
    <property type="match status" value="1"/>
</dbReference>
<organism evidence="8 9">
    <name type="scientific">Nitrincola tibetensis</name>
    <dbReference type="NCBI Taxonomy" id="2219697"/>
    <lineage>
        <taxon>Bacteria</taxon>
        <taxon>Pseudomonadati</taxon>
        <taxon>Pseudomonadota</taxon>
        <taxon>Gammaproteobacteria</taxon>
        <taxon>Oceanospirillales</taxon>
        <taxon>Oceanospirillaceae</taxon>
        <taxon>Nitrincola</taxon>
    </lineage>
</organism>
<dbReference type="Pfam" id="PF13510">
    <property type="entry name" value="Fer2_4"/>
    <property type="match status" value="1"/>
</dbReference>
<accession>A0A364NLY3</accession>
<dbReference type="GO" id="GO:0016491">
    <property type="term" value="F:oxidoreductase activity"/>
    <property type="evidence" value="ECO:0007669"/>
    <property type="project" value="UniProtKB-KW"/>
</dbReference>
<dbReference type="InterPro" id="IPR042204">
    <property type="entry name" value="2Fe-2S-bd_N"/>
</dbReference>
<dbReference type="Gene3D" id="3.30.1360.120">
    <property type="entry name" value="Probable tRNA modification gtpase trme, domain 1"/>
    <property type="match status" value="1"/>
</dbReference>
<keyword evidence="2" id="KW-0032">Aminotransferase</keyword>
<sequence length="970" mass="107323">MNYRLEPQPYEWISRDKTIRFTFEGREFQAFEGDSISSGLLANGQLILGRSFKYHRPRGALTLANHDANALFQTEAEPNVRGDVVALEPSMKLTACNVNGTVAKDKDAKIEYVARFLPVGFYYKTFHKPKKFFPFWEKMIRSKAGLGHVNTQWDAQRQSKSYAFCDLLVIGAGLSGMQSALAAADAQLNVVLVDENPFIGGSLDYQLAHEPRVKALRESLKESVSTHPNIRLYTSTLAVGWYTDHYLPLLTPHGMIKLRSRAVIHATGVMEQPAVFRNNDLPGVMMASGIQRLISRYAVKPGQNALVLTSNVEGYRAALDMFEAGIAVVAVVDMESIAQRGEWAERVLAKGIRVLEKHGIYEAIGRQTLQRAIVAPLSGESCDLSKKEIFDCDLIAMSVGWVPAAQLIYQAGGKLSYDDTLQQFVPEFLPKGIFVCGRLNGAFTVDQRIADAKAVAQEAVAFLKGQKESRDLTQYRDTTAHSHPWPIIEHPKGKNFIDFDEDLQLKDLKNAILEGFDNIELLKRFSTVGMGPSQGKHSNMNAIRVLARSQGLGINATGSTTARPFFHPVPISALAGRRFRPERRSPLHAWHEAHQAKFMEAGVWLRPEYYGASSARLDCIQEEVEAVRSRLGIIDVSTLGKIEVMGPDAARLLDLAYTMKMSTLKQGMTRYALMVDDSGVIIDDGIVGRLASDQFYVTATTSHADATYKILSKYVQFCGLNVRLVNRTGSLAAINLAGSESRKVLAPLTSISLSESNFPYLGMREGLLCGYPVRLIRVGFVGELGYEIHLPHNAALEVWQRLMVAGQAVGIKPFGVEAQRILRLEKGHIIIGQDTDGLTHPYEVGMSWAVPLNSKAWFTGKPSLARLKSSCQRQLVGFKLAQGAPKNLVKECHLVIDNNEMVGRVTSVAYSPTQQCVIGLVMLDQPYADTSNPIHIRVDDGRLIRGERCSLPFYDPEGIRQTSAVEEVLV</sequence>
<gene>
    <name evidence="8" type="ORF">DN062_11015</name>
</gene>
<evidence type="ECO:0000256" key="2">
    <source>
        <dbReference type="ARBA" id="ARBA00022576"/>
    </source>
</evidence>
<dbReference type="Gene3D" id="3.50.50.60">
    <property type="entry name" value="FAD/NAD(P)-binding domain"/>
    <property type="match status" value="1"/>
</dbReference>
<proteinExistence type="inferred from homology"/>
<dbReference type="EMBL" id="QKRX01000007">
    <property type="protein sequence ID" value="RAU17887.1"/>
    <property type="molecule type" value="Genomic_DNA"/>
</dbReference>
<feature type="domain" description="FAD/NAD(P)-binding" evidence="5">
    <location>
        <begin position="166"/>
        <end position="418"/>
    </location>
</feature>
<dbReference type="PANTHER" id="PTHR43757">
    <property type="entry name" value="AMINOMETHYLTRANSFERASE"/>
    <property type="match status" value="1"/>
</dbReference>
<feature type="domain" description="SoxA A3" evidence="7">
    <location>
        <begin position="492"/>
        <end position="577"/>
    </location>
</feature>
<dbReference type="InterPro" id="IPR023753">
    <property type="entry name" value="FAD/NAD-binding_dom"/>
</dbReference>
<evidence type="ECO:0000256" key="1">
    <source>
        <dbReference type="ARBA" id="ARBA00008609"/>
    </source>
</evidence>
<dbReference type="SUPFAM" id="SSF51905">
    <property type="entry name" value="FAD/NAD(P)-binding domain"/>
    <property type="match status" value="1"/>
</dbReference>
<dbReference type="GO" id="GO:0008168">
    <property type="term" value="F:methyltransferase activity"/>
    <property type="evidence" value="ECO:0007669"/>
    <property type="project" value="UniProtKB-KW"/>
</dbReference>
<evidence type="ECO:0000259" key="7">
    <source>
        <dbReference type="Pfam" id="PF17806"/>
    </source>
</evidence>
<dbReference type="PRINTS" id="PR00411">
    <property type="entry name" value="PNDRDTASEI"/>
</dbReference>
<comment type="caution">
    <text evidence="8">The sequence shown here is derived from an EMBL/GenBank/DDBJ whole genome shotgun (WGS) entry which is preliminary data.</text>
</comment>
<dbReference type="SUPFAM" id="SSF101790">
    <property type="entry name" value="Aminomethyltransferase beta-barrel domain"/>
    <property type="match status" value="1"/>
</dbReference>
<dbReference type="Gene3D" id="3.10.20.440">
    <property type="entry name" value="2Fe-2S iron-sulphur cluster binding domain, sarcosine oxidase, alpha subunit, N-terminal domain"/>
    <property type="match status" value="1"/>
</dbReference>
<reference evidence="8 9" key="1">
    <citation type="submission" date="2018-06" db="EMBL/GenBank/DDBJ databases">
        <title>Nitrincola tibetense sp. nov., isolated from Lake XuguoCo on Tibetan Plateau.</title>
        <authorList>
            <person name="Xing P."/>
        </authorList>
    </citation>
    <scope>NUCLEOTIDE SEQUENCE [LARGE SCALE GENOMIC DNA]</scope>
    <source>
        <strain evidence="9">xg18</strain>
    </source>
</reference>
<dbReference type="Pfam" id="PF17806">
    <property type="entry name" value="SO_alpha_A3"/>
    <property type="match status" value="1"/>
</dbReference>
<comment type="similarity">
    <text evidence="1">Belongs to the GcvT family.</text>
</comment>
<evidence type="ECO:0000259" key="6">
    <source>
        <dbReference type="Pfam" id="PF08669"/>
    </source>
</evidence>
<feature type="domain" description="Aminomethyltransferase C-terminal" evidence="6">
    <location>
        <begin position="873"/>
        <end position="955"/>
    </location>
</feature>